<accession>A0A2Z6Q305</accession>
<dbReference type="Proteomes" id="UP000615446">
    <property type="component" value="Unassembled WGS sequence"/>
</dbReference>
<evidence type="ECO:0000313" key="2">
    <source>
        <dbReference type="EMBL" id="GET04537.1"/>
    </source>
</evidence>
<reference evidence="1 3" key="1">
    <citation type="submission" date="2017-11" db="EMBL/GenBank/DDBJ databases">
        <title>The genome of Rhizophagus clarus HR1 reveals common genetic basis of auxotrophy among arbuscular mycorrhizal fungi.</title>
        <authorList>
            <person name="Kobayashi Y."/>
        </authorList>
    </citation>
    <scope>NUCLEOTIDE SEQUENCE [LARGE SCALE GENOMIC DNA]</scope>
    <source>
        <strain evidence="1 3">HR1</strain>
    </source>
</reference>
<gene>
    <name evidence="2" type="ORF">RCL2_003083900</name>
    <name evidence="1" type="ORF">RclHR1_10990001</name>
</gene>
<dbReference type="AlphaFoldDB" id="A0A2Z6Q305"/>
<reference evidence="2" key="2">
    <citation type="submission" date="2019-10" db="EMBL/GenBank/DDBJ databases">
        <title>Conservation and host-specific expression of non-tandemly repeated heterogenous ribosome RNA gene in arbuscular mycorrhizal fungi.</title>
        <authorList>
            <person name="Maeda T."/>
            <person name="Kobayashi Y."/>
            <person name="Nakagawa T."/>
            <person name="Ezawa T."/>
            <person name="Yamaguchi K."/>
            <person name="Bino T."/>
            <person name="Nishimoto Y."/>
            <person name="Shigenobu S."/>
            <person name="Kawaguchi M."/>
        </authorList>
    </citation>
    <scope>NUCLEOTIDE SEQUENCE</scope>
    <source>
        <strain evidence="2">HR1</strain>
    </source>
</reference>
<evidence type="ECO:0000313" key="3">
    <source>
        <dbReference type="Proteomes" id="UP000247702"/>
    </source>
</evidence>
<organism evidence="1 3">
    <name type="scientific">Rhizophagus clarus</name>
    <dbReference type="NCBI Taxonomy" id="94130"/>
    <lineage>
        <taxon>Eukaryota</taxon>
        <taxon>Fungi</taxon>
        <taxon>Fungi incertae sedis</taxon>
        <taxon>Mucoromycota</taxon>
        <taxon>Glomeromycotina</taxon>
        <taxon>Glomeromycetes</taxon>
        <taxon>Glomerales</taxon>
        <taxon>Glomeraceae</taxon>
        <taxon>Rhizophagus</taxon>
    </lineage>
</organism>
<evidence type="ECO:0000313" key="1">
    <source>
        <dbReference type="EMBL" id="GBB84360.1"/>
    </source>
</evidence>
<dbReference type="OrthoDB" id="2414033at2759"/>
<proteinExistence type="predicted"/>
<keyword evidence="3" id="KW-1185">Reference proteome</keyword>
<dbReference type="EMBL" id="BEXD01000112">
    <property type="protein sequence ID" value="GBB84360.1"/>
    <property type="molecule type" value="Genomic_DNA"/>
</dbReference>
<protein>
    <submittedName>
        <fullName evidence="1">Uncharacterized protein</fullName>
    </submittedName>
</protein>
<comment type="caution">
    <text evidence="1">The sequence shown here is derived from an EMBL/GenBank/DDBJ whole genome shotgun (WGS) entry which is preliminary data.</text>
</comment>
<dbReference type="Proteomes" id="UP000247702">
    <property type="component" value="Unassembled WGS sequence"/>
</dbReference>
<name>A0A2Z6Q305_9GLOM</name>
<sequence>MDQFEEREKELYSKECVAESINFVVGEVSEDATSLMPHERFSCNLATILARDKEVVAVRLKVLPNGCEIYLFKNFAWLEYDYKYINKIKNYLKIISKNAPMKTCDVERNFYKEVMSYCSVKLESRLKKLKNDIQKHVNNRDVNSFKEFISTKLNEKDRNNSYKISKVCLRYYRLIKNDSNIHPKFLRHIKKVGSYFGSMKEIIECARNIHYKPLFTYVRVYYGRPEIINNHPIYSWENIIKRYTEDDHKYNIFTDRCLAKPEVMERMKKVYTDKATRQQQQQ</sequence>
<dbReference type="EMBL" id="BLAL01000356">
    <property type="protein sequence ID" value="GET04537.1"/>
    <property type="molecule type" value="Genomic_DNA"/>
</dbReference>